<comment type="caution">
    <text evidence="1">The sequence shown here is derived from an EMBL/GenBank/DDBJ whole genome shotgun (WGS) entry which is preliminary data.</text>
</comment>
<name>A0AAI9YA51_9PEZI</name>
<evidence type="ECO:0000313" key="2">
    <source>
        <dbReference type="Proteomes" id="UP001239213"/>
    </source>
</evidence>
<protein>
    <submittedName>
        <fullName evidence="1">Uncharacterized protein</fullName>
    </submittedName>
</protein>
<dbReference type="AlphaFoldDB" id="A0AAI9YA51"/>
<dbReference type="Proteomes" id="UP001239213">
    <property type="component" value="Unassembled WGS sequence"/>
</dbReference>
<sequence length="42" mass="4568">MSKDMDVIGSCCFLLFCLGSEHNTHNFEGPAKHISKALNKSG</sequence>
<reference evidence="1" key="1">
    <citation type="submission" date="2016-11" db="EMBL/GenBank/DDBJ databases">
        <title>The genome sequence of Colletotrichum cuscutae.</title>
        <authorList>
            <person name="Baroncelli R."/>
        </authorList>
    </citation>
    <scope>NUCLEOTIDE SEQUENCE</scope>
    <source>
        <strain evidence="1">IMI 304802</strain>
    </source>
</reference>
<accession>A0AAI9YA51</accession>
<dbReference type="EMBL" id="MPDP01000030">
    <property type="protein sequence ID" value="KAK1492265.1"/>
    <property type="molecule type" value="Genomic_DNA"/>
</dbReference>
<evidence type="ECO:0000313" key="1">
    <source>
        <dbReference type="EMBL" id="KAK1492265.1"/>
    </source>
</evidence>
<gene>
    <name evidence="1" type="ORF">CCUS01_14047</name>
</gene>
<keyword evidence="2" id="KW-1185">Reference proteome</keyword>
<proteinExistence type="predicted"/>
<organism evidence="1 2">
    <name type="scientific">Colletotrichum cuscutae</name>
    <dbReference type="NCBI Taxonomy" id="1209917"/>
    <lineage>
        <taxon>Eukaryota</taxon>
        <taxon>Fungi</taxon>
        <taxon>Dikarya</taxon>
        <taxon>Ascomycota</taxon>
        <taxon>Pezizomycotina</taxon>
        <taxon>Sordariomycetes</taxon>
        <taxon>Hypocreomycetidae</taxon>
        <taxon>Glomerellales</taxon>
        <taxon>Glomerellaceae</taxon>
        <taxon>Colletotrichum</taxon>
        <taxon>Colletotrichum acutatum species complex</taxon>
    </lineage>
</organism>